<keyword evidence="8" id="KW-1278">Translocase</keyword>
<dbReference type="InterPro" id="IPR003593">
    <property type="entry name" value="AAA+_ATPase"/>
</dbReference>
<keyword evidence="6" id="KW-0547">Nucleotide-binding</keyword>
<dbReference type="PANTHER" id="PTHR43394:SF1">
    <property type="entry name" value="ATP-BINDING CASSETTE SUB-FAMILY B MEMBER 10, MITOCHONDRIAL"/>
    <property type="match status" value="1"/>
</dbReference>
<keyword evidence="4" id="KW-0997">Cell inner membrane</keyword>
<dbReference type="AlphaFoldDB" id="A0AAC9TXC6"/>
<evidence type="ECO:0000256" key="3">
    <source>
        <dbReference type="ARBA" id="ARBA00022475"/>
    </source>
</evidence>
<evidence type="ECO:0000256" key="5">
    <source>
        <dbReference type="ARBA" id="ARBA00022692"/>
    </source>
</evidence>
<feature type="transmembrane region" description="Helical" evidence="17">
    <location>
        <begin position="164"/>
        <end position="184"/>
    </location>
</feature>
<dbReference type="GO" id="GO:0016887">
    <property type="term" value="F:ATP hydrolysis activity"/>
    <property type="evidence" value="ECO:0007669"/>
    <property type="project" value="InterPro"/>
</dbReference>
<dbReference type="InterPro" id="IPR039421">
    <property type="entry name" value="Type_1_exporter"/>
</dbReference>
<dbReference type="KEGG" id="smav:CFF01_03020"/>
<accession>A0AAC9TXC6</accession>
<dbReference type="Gene3D" id="1.20.1560.10">
    <property type="entry name" value="ABC transporter type 1, transmembrane domain"/>
    <property type="match status" value="1"/>
</dbReference>
<evidence type="ECO:0000256" key="8">
    <source>
        <dbReference type="ARBA" id="ARBA00022967"/>
    </source>
</evidence>
<comment type="subunit">
    <text evidence="15">Forms a heterodimer with CydD.</text>
</comment>
<dbReference type="PROSITE" id="PS50893">
    <property type="entry name" value="ABC_TRANSPORTER_2"/>
    <property type="match status" value="1"/>
</dbReference>
<evidence type="ECO:0000259" key="18">
    <source>
        <dbReference type="PROSITE" id="PS50893"/>
    </source>
</evidence>
<dbReference type="EMBL" id="CP022272">
    <property type="protein sequence ID" value="ASJ95638.1"/>
    <property type="molecule type" value="Genomic_DNA"/>
</dbReference>
<evidence type="ECO:0000256" key="7">
    <source>
        <dbReference type="ARBA" id="ARBA00022840"/>
    </source>
</evidence>
<evidence type="ECO:0000256" key="1">
    <source>
        <dbReference type="ARBA" id="ARBA00004429"/>
    </source>
</evidence>
<evidence type="ECO:0000256" key="17">
    <source>
        <dbReference type="SAM" id="Phobius"/>
    </source>
</evidence>
<comment type="similarity">
    <text evidence="14">Belongs to the ABC transporter superfamily. Cysteine exporter (TC 3.A.1.129.1) family.</text>
</comment>
<keyword evidence="11 17" id="KW-0472">Membrane</keyword>
<keyword evidence="7 20" id="KW-0067">ATP-binding</keyword>
<feature type="transmembrane region" description="Helical" evidence="17">
    <location>
        <begin position="244"/>
        <end position="269"/>
    </location>
</feature>
<evidence type="ECO:0000256" key="11">
    <source>
        <dbReference type="ARBA" id="ARBA00023136"/>
    </source>
</evidence>
<dbReference type="CDD" id="cd18585">
    <property type="entry name" value="ABC_6TM_CydC"/>
    <property type="match status" value="1"/>
</dbReference>
<dbReference type="Pfam" id="PF00005">
    <property type="entry name" value="ABC_tran"/>
    <property type="match status" value="1"/>
</dbReference>
<dbReference type="GO" id="GO:0015421">
    <property type="term" value="F:ABC-type oligopeptide transporter activity"/>
    <property type="evidence" value="ECO:0007669"/>
    <property type="project" value="TreeGrafter"/>
</dbReference>
<keyword evidence="10 17" id="KW-1133">Transmembrane helix</keyword>
<dbReference type="PANTHER" id="PTHR43394">
    <property type="entry name" value="ATP-DEPENDENT PERMEASE MDL1, MITOCHONDRIAL"/>
    <property type="match status" value="1"/>
</dbReference>
<evidence type="ECO:0000256" key="6">
    <source>
        <dbReference type="ARBA" id="ARBA00022741"/>
    </source>
</evidence>
<keyword evidence="2" id="KW-0813">Transport</keyword>
<dbReference type="InterPro" id="IPR003439">
    <property type="entry name" value="ABC_transporter-like_ATP-bd"/>
</dbReference>
<gene>
    <name evidence="20" type="ORF">CFF01_03020</name>
</gene>
<dbReference type="PROSITE" id="PS50929">
    <property type="entry name" value="ABC_TM1F"/>
    <property type="match status" value="1"/>
</dbReference>
<dbReference type="RefSeq" id="WP_088903810.1">
    <property type="nucleotide sequence ID" value="NZ_CP022272.1"/>
</dbReference>
<keyword evidence="5 17" id="KW-0812">Transmembrane</keyword>
<dbReference type="GO" id="GO:0006865">
    <property type="term" value="P:amino acid transport"/>
    <property type="evidence" value="ECO:0007669"/>
    <property type="project" value="UniProtKB-KW"/>
</dbReference>
<evidence type="ECO:0000256" key="14">
    <source>
        <dbReference type="ARBA" id="ARBA00061534"/>
    </source>
</evidence>
<dbReference type="GO" id="GO:0005524">
    <property type="term" value="F:ATP binding"/>
    <property type="evidence" value="ECO:0007669"/>
    <property type="project" value="UniProtKB-KW"/>
</dbReference>
<reference evidence="20 21" key="1">
    <citation type="submission" date="2017-06" db="EMBL/GenBank/DDBJ databases">
        <title>Complete genome sequence of Shewanella marisflavi EP1 associated with anaerobic 2,4-dinitrotoluene reduction and salt tolerance.</title>
        <authorList>
            <person name="Huang J."/>
        </authorList>
    </citation>
    <scope>NUCLEOTIDE SEQUENCE [LARGE SCALE GENOMIC DNA]</scope>
    <source>
        <strain evidence="20 21">EP1</strain>
    </source>
</reference>
<dbReference type="InterPro" id="IPR027417">
    <property type="entry name" value="P-loop_NTPase"/>
</dbReference>
<dbReference type="InterPro" id="IPR011527">
    <property type="entry name" value="ABC1_TM_dom"/>
</dbReference>
<evidence type="ECO:0000256" key="2">
    <source>
        <dbReference type="ARBA" id="ARBA00022448"/>
    </source>
</evidence>
<proteinExistence type="inferred from homology"/>
<sequence length="591" mass="65098">MKHLLPFIKLFKRQWLMMLVGLLLSVTTLMAGIGLLSLSGWFLSATAVAGLSVATAQAFNYFTPAGGVRFLSIARTASRYGERLATHEATFRLLTELRTWTWGKLMPLSAKDLSHLRGGDLLNRLVADIDTLDHLYLRLITPLLASLLMIAALYGFLSWFDSELALTLCSVLLTLWFLLPLVFYRLGHRPGIAQLENRRQYRVLLLEYLQGQAELTLFGAEKRFRAELDDAQAKLFASQSTMTAVTALSQALLILSHGLALVLICYLAADGVGDKVPPGPLLAMVVFMTLACIEMLMPLAGAFQHLSACVQAAERVSDITERRPSIGYGEEANLSASRGALSIADVRFGYQPGQKVLDALSLEVKPGEKVALLGQTGCGKSSLLSLITREWTPESGTLLLDGRPIEAYSEQALRRAMTVVSQRIYLFAGTLRDNLTLAQIEQVGEGSRAERKAWRDANDAKLIEVLERVGLGTLTQGDKPLDNWIGEGGRQLSGGERRRIGVARALLRDAPLLLLDEPTEGLDQRTEREIMALLLDFAKDKTMVMISHRLTAMEKMDCIHLMEAGKIRISGNHQTLLAQDAHYASLNRVLS</sequence>
<evidence type="ECO:0000256" key="4">
    <source>
        <dbReference type="ARBA" id="ARBA00022519"/>
    </source>
</evidence>
<dbReference type="NCBIfam" id="TIGR02868">
    <property type="entry name" value="CydC"/>
    <property type="match status" value="1"/>
</dbReference>
<evidence type="ECO:0000256" key="16">
    <source>
        <dbReference type="ARBA" id="ARBA00071411"/>
    </source>
</evidence>
<evidence type="ECO:0000256" key="9">
    <source>
        <dbReference type="ARBA" id="ARBA00022970"/>
    </source>
</evidence>
<comment type="catalytic activity">
    <reaction evidence="13">
        <text>L-cysteine(in) + ATP + H2O = L-cysteine(out) + ADP + phosphate + H(+)</text>
        <dbReference type="Rhea" id="RHEA:29783"/>
        <dbReference type="ChEBI" id="CHEBI:15377"/>
        <dbReference type="ChEBI" id="CHEBI:15378"/>
        <dbReference type="ChEBI" id="CHEBI:30616"/>
        <dbReference type="ChEBI" id="CHEBI:35235"/>
        <dbReference type="ChEBI" id="CHEBI:43474"/>
        <dbReference type="ChEBI" id="CHEBI:456216"/>
    </reaction>
    <physiologicalReaction direction="left-to-right" evidence="13">
        <dbReference type="Rhea" id="RHEA:29784"/>
    </physiologicalReaction>
</comment>
<comment type="catalytic activity">
    <reaction evidence="12">
        <text>glutathione(in) + ATP + H2O = glutathione(out) + ADP + phosphate + H(+)</text>
        <dbReference type="Rhea" id="RHEA:29787"/>
        <dbReference type="ChEBI" id="CHEBI:15377"/>
        <dbReference type="ChEBI" id="CHEBI:15378"/>
        <dbReference type="ChEBI" id="CHEBI:30616"/>
        <dbReference type="ChEBI" id="CHEBI:43474"/>
        <dbReference type="ChEBI" id="CHEBI:57925"/>
        <dbReference type="ChEBI" id="CHEBI:456216"/>
    </reaction>
    <physiologicalReaction direction="left-to-right" evidence="12">
        <dbReference type="Rhea" id="RHEA:29788"/>
    </physiologicalReaction>
</comment>
<dbReference type="InterPro" id="IPR017871">
    <property type="entry name" value="ABC_transporter-like_CS"/>
</dbReference>
<dbReference type="PROSITE" id="PS00211">
    <property type="entry name" value="ABC_TRANSPORTER_1"/>
    <property type="match status" value="1"/>
</dbReference>
<feature type="domain" description="ABC transporter" evidence="18">
    <location>
        <begin position="341"/>
        <end position="589"/>
    </location>
</feature>
<keyword evidence="3" id="KW-1003">Cell membrane</keyword>
<feature type="transmembrane region" description="Helical" evidence="17">
    <location>
        <begin position="281"/>
        <end position="303"/>
    </location>
</feature>
<feature type="transmembrane region" description="Helical" evidence="17">
    <location>
        <begin position="15"/>
        <end position="35"/>
    </location>
</feature>
<protein>
    <recommendedName>
        <fullName evidence="16">Glutathione/L-cysteine transport system ATP-binding/permease protein CydC</fullName>
    </recommendedName>
</protein>
<feature type="transmembrane region" description="Helical" evidence="17">
    <location>
        <begin position="135"/>
        <end position="158"/>
    </location>
</feature>
<dbReference type="SUPFAM" id="SSF90123">
    <property type="entry name" value="ABC transporter transmembrane region"/>
    <property type="match status" value="1"/>
</dbReference>
<evidence type="ECO:0000313" key="21">
    <source>
        <dbReference type="Proteomes" id="UP000198233"/>
    </source>
</evidence>
<dbReference type="FunFam" id="1.20.1560.10:FF:000060">
    <property type="entry name" value="Cysteine/glutathione ABC transporter ATP-binding protein/permease CydC"/>
    <property type="match status" value="1"/>
</dbReference>
<feature type="transmembrane region" description="Helical" evidence="17">
    <location>
        <begin position="41"/>
        <end position="62"/>
    </location>
</feature>
<evidence type="ECO:0000313" key="20">
    <source>
        <dbReference type="EMBL" id="ASJ95638.1"/>
    </source>
</evidence>
<dbReference type="GO" id="GO:0034775">
    <property type="term" value="P:glutathione transmembrane transport"/>
    <property type="evidence" value="ECO:0007669"/>
    <property type="project" value="InterPro"/>
</dbReference>
<evidence type="ECO:0000256" key="15">
    <source>
        <dbReference type="ARBA" id="ARBA00063833"/>
    </source>
</evidence>
<dbReference type="Gene3D" id="3.40.50.300">
    <property type="entry name" value="P-loop containing nucleotide triphosphate hydrolases"/>
    <property type="match status" value="1"/>
</dbReference>
<name>A0AAC9TXC6_9GAMM</name>
<dbReference type="InterPro" id="IPR036640">
    <property type="entry name" value="ABC1_TM_sf"/>
</dbReference>
<dbReference type="SUPFAM" id="SSF52540">
    <property type="entry name" value="P-loop containing nucleoside triphosphate hydrolases"/>
    <property type="match status" value="1"/>
</dbReference>
<keyword evidence="9" id="KW-0029">Amino-acid transport</keyword>
<comment type="subcellular location">
    <subcellularLocation>
        <location evidence="1">Cell inner membrane</location>
        <topology evidence="1">Multi-pass membrane protein</topology>
    </subcellularLocation>
</comment>
<evidence type="ECO:0000256" key="12">
    <source>
        <dbReference type="ARBA" id="ARBA00050301"/>
    </source>
</evidence>
<dbReference type="Proteomes" id="UP000198233">
    <property type="component" value="Chromosome"/>
</dbReference>
<evidence type="ECO:0000259" key="19">
    <source>
        <dbReference type="PROSITE" id="PS50929"/>
    </source>
</evidence>
<dbReference type="NCBIfam" id="NF008364">
    <property type="entry name" value="PRK11160.1"/>
    <property type="match status" value="1"/>
</dbReference>
<evidence type="ECO:0000256" key="10">
    <source>
        <dbReference type="ARBA" id="ARBA00022989"/>
    </source>
</evidence>
<dbReference type="GO" id="GO:0045454">
    <property type="term" value="P:cell redox homeostasis"/>
    <property type="evidence" value="ECO:0007669"/>
    <property type="project" value="InterPro"/>
</dbReference>
<dbReference type="SMART" id="SM00382">
    <property type="entry name" value="AAA"/>
    <property type="match status" value="1"/>
</dbReference>
<dbReference type="Pfam" id="PF00664">
    <property type="entry name" value="ABC_membrane"/>
    <property type="match status" value="1"/>
</dbReference>
<feature type="domain" description="ABC transmembrane type-1" evidence="19">
    <location>
        <begin position="29"/>
        <end position="308"/>
    </location>
</feature>
<dbReference type="InterPro" id="IPR014223">
    <property type="entry name" value="ABC_CydC/D"/>
</dbReference>
<organism evidence="20 21">
    <name type="scientific">Shewanella marisflavi</name>
    <dbReference type="NCBI Taxonomy" id="260364"/>
    <lineage>
        <taxon>Bacteria</taxon>
        <taxon>Pseudomonadati</taxon>
        <taxon>Pseudomonadota</taxon>
        <taxon>Gammaproteobacteria</taxon>
        <taxon>Alteromonadales</taxon>
        <taxon>Shewanellaceae</taxon>
        <taxon>Shewanella</taxon>
    </lineage>
</organism>
<dbReference type="GO" id="GO:0005886">
    <property type="term" value="C:plasma membrane"/>
    <property type="evidence" value="ECO:0007669"/>
    <property type="project" value="UniProtKB-SubCell"/>
</dbReference>
<evidence type="ECO:0000256" key="13">
    <source>
        <dbReference type="ARBA" id="ARBA00051241"/>
    </source>
</evidence>